<sequence length="421" mass="46859">MTHLLFACFLYFFLYYIYIINYKKNNMIPSKIANISLAAIICSLGFDSTAAVEFFDPIDGYFDAGQYLAENAYGFLPVPTIITEPSVGNGIAVMGMFLHESPQQQQARKELATHSVDGGAQLLTPGISVVGIGATDNGTKMGFAGHRQTWSQDSIRYLVGGGYGDINMSFYSQRDFAQGLSLDMNMQGFGVIQKLQYRIGSSPLFLGLSQKYVSLDLSSRREFENIPPELIDRLADIIDTSPRVSSIGAIAEYDSLNNFFMPTSGYNYLLEYDWFSKDLGSDYNYQTLNVKGLNYWPLSNSLTLGLKLHYQTIDSDGRLPIFTYPFIDLRGIPKNRYQGQNVGSGEVQIMWKLSPRWMLLSFAGSGVAGKSNSDMWDSEQQNAYGVGFRYTIARRYGLHMGVDVARGPEDTALYINVGSGL</sequence>
<dbReference type="EMBL" id="JAESVD010000005">
    <property type="protein sequence ID" value="MBL4913566.1"/>
    <property type="molecule type" value="Genomic_DNA"/>
</dbReference>
<evidence type="ECO:0000256" key="2">
    <source>
        <dbReference type="ARBA" id="ARBA00023136"/>
    </source>
</evidence>
<dbReference type="Gene3D" id="2.40.160.50">
    <property type="entry name" value="membrane protein fhac: a member of the omp85/tpsb transporter family"/>
    <property type="match status" value="1"/>
</dbReference>
<dbReference type="InterPro" id="IPR000184">
    <property type="entry name" value="Bac_surfAg_D15"/>
</dbReference>
<name>A0ABS1T217_9GAMM</name>
<reference evidence="4 5" key="1">
    <citation type="submission" date="2021-01" db="EMBL/GenBank/DDBJ databases">
        <title>Genome sequence of Shewanella schlegeliana JCM 11561.</title>
        <authorList>
            <person name="Zhang H."/>
            <person name="Li C."/>
        </authorList>
    </citation>
    <scope>NUCLEOTIDE SEQUENCE [LARGE SCALE GENOMIC DNA]</scope>
    <source>
        <strain evidence="4 5">JCM 11561</strain>
    </source>
</reference>
<dbReference type="Proteomes" id="UP000604898">
    <property type="component" value="Unassembled WGS sequence"/>
</dbReference>
<accession>A0ABS1T217</accession>
<organism evidence="4 5">
    <name type="scientific">Shewanella schlegeliana</name>
    <dbReference type="NCBI Taxonomy" id="190308"/>
    <lineage>
        <taxon>Bacteria</taxon>
        <taxon>Pseudomonadati</taxon>
        <taxon>Pseudomonadota</taxon>
        <taxon>Gammaproteobacteria</taxon>
        <taxon>Alteromonadales</taxon>
        <taxon>Shewanellaceae</taxon>
        <taxon>Shewanella</taxon>
    </lineage>
</organism>
<comment type="caution">
    <text evidence="4">The sequence shown here is derived from an EMBL/GenBank/DDBJ whole genome shotgun (WGS) entry which is preliminary data.</text>
</comment>
<feature type="domain" description="Bacterial surface antigen (D15)" evidence="3">
    <location>
        <begin position="173"/>
        <end position="320"/>
    </location>
</feature>
<keyword evidence="5" id="KW-1185">Reference proteome</keyword>
<dbReference type="Pfam" id="PF01103">
    <property type="entry name" value="Omp85"/>
    <property type="match status" value="1"/>
</dbReference>
<evidence type="ECO:0000259" key="3">
    <source>
        <dbReference type="Pfam" id="PF01103"/>
    </source>
</evidence>
<evidence type="ECO:0000313" key="4">
    <source>
        <dbReference type="EMBL" id="MBL4913566.1"/>
    </source>
</evidence>
<gene>
    <name evidence="4" type="ORF">JMA39_10475</name>
</gene>
<protein>
    <submittedName>
        <fullName evidence="4">BamA/TamA family outer membrane protein</fullName>
    </submittedName>
</protein>
<comment type="subcellular location">
    <subcellularLocation>
        <location evidence="1">Membrane</location>
    </subcellularLocation>
</comment>
<evidence type="ECO:0000256" key="1">
    <source>
        <dbReference type="ARBA" id="ARBA00004370"/>
    </source>
</evidence>
<proteinExistence type="predicted"/>
<keyword evidence="2" id="KW-0472">Membrane</keyword>
<evidence type="ECO:0000313" key="5">
    <source>
        <dbReference type="Proteomes" id="UP000604898"/>
    </source>
</evidence>